<sequence>MQLVTHKDCLTQIAALRPVSVLRILPPRSIEVVDAVEESLVGLDKPEAVSADDDKADRLQGAAVPKRTRRRHADFRSRLFKVGHRWCCWCGAPTAG</sequence>
<dbReference type="AlphaFoldDB" id="A0AAV0XR95"/>
<dbReference type="Proteomes" id="UP001160148">
    <property type="component" value="Unassembled WGS sequence"/>
</dbReference>
<accession>A0AAV0XR95</accession>
<organism evidence="1 2">
    <name type="scientific">Macrosiphum euphorbiae</name>
    <name type="common">potato aphid</name>
    <dbReference type="NCBI Taxonomy" id="13131"/>
    <lineage>
        <taxon>Eukaryota</taxon>
        <taxon>Metazoa</taxon>
        <taxon>Ecdysozoa</taxon>
        <taxon>Arthropoda</taxon>
        <taxon>Hexapoda</taxon>
        <taxon>Insecta</taxon>
        <taxon>Pterygota</taxon>
        <taxon>Neoptera</taxon>
        <taxon>Paraneoptera</taxon>
        <taxon>Hemiptera</taxon>
        <taxon>Sternorrhyncha</taxon>
        <taxon>Aphidomorpha</taxon>
        <taxon>Aphidoidea</taxon>
        <taxon>Aphididae</taxon>
        <taxon>Macrosiphini</taxon>
        <taxon>Macrosiphum</taxon>
    </lineage>
</organism>
<protein>
    <submittedName>
        <fullName evidence="1">Uncharacterized protein</fullName>
    </submittedName>
</protein>
<reference evidence="1 2" key="1">
    <citation type="submission" date="2023-01" db="EMBL/GenBank/DDBJ databases">
        <authorList>
            <person name="Whitehead M."/>
        </authorList>
    </citation>
    <scope>NUCLEOTIDE SEQUENCE [LARGE SCALE GENOMIC DNA]</scope>
</reference>
<evidence type="ECO:0000313" key="1">
    <source>
        <dbReference type="EMBL" id="CAI6370663.1"/>
    </source>
</evidence>
<name>A0AAV0XR95_9HEMI</name>
<keyword evidence="2" id="KW-1185">Reference proteome</keyword>
<dbReference type="EMBL" id="CARXXK010000461">
    <property type="protein sequence ID" value="CAI6370663.1"/>
    <property type="molecule type" value="Genomic_DNA"/>
</dbReference>
<proteinExistence type="predicted"/>
<evidence type="ECO:0000313" key="2">
    <source>
        <dbReference type="Proteomes" id="UP001160148"/>
    </source>
</evidence>
<gene>
    <name evidence="1" type="ORF">MEUPH1_LOCUS24764</name>
</gene>
<comment type="caution">
    <text evidence="1">The sequence shown here is derived from an EMBL/GenBank/DDBJ whole genome shotgun (WGS) entry which is preliminary data.</text>
</comment>